<evidence type="ECO:0000256" key="1">
    <source>
        <dbReference type="SAM" id="MobiDB-lite"/>
    </source>
</evidence>
<feature type="compositionally biased region" description="Basic and acidic residues" evidence="1">
    <location>
        <begin position="169"/>
        <end position="178"/>
    </location>
</feature>
<feature type="compositionally biased region" description="Basic and acidic residues" evidence="1">
    <location>
        <begin position="145"/>
        <end position="160"/>
    </location>
</feature>
<dbReference type="EMBL" id="MKQR01000026">
    <property type="protein sequence ID" value="OLR90832.1"/>
    <property type="molecule type" value="Genomic_DNA"/>
</dbReference>
<keyword evidence="3" id="KW-1185">Reference proteome</keyword>
<sequence length="178" mass="18671">MADIEYRFGTGQGAPNVHHGAADADVDGDGTADAVALDFDGDGRYDDAMWDSDGDGVADTALLDLDDDGVAESAYHDPTGQGTWNAEGRGGQATEPTQQEQPPERTDEGGYENQPADDDPADDDADDPEPTADEPAGAAWDDFLDSLHDHHDLHDEHDAGADDPGADGLHADPDSTGW</sequence>
<dbReference type="AlphaFoldDB" id="A0A1Q9LFL8"/>
<proteinExistence type="predicted"/>
<evidence type="ECO:0000313" key="3">
    <source>
        <dbReference type="Proteomes" id="UP000186040"/>
    </source>
</evidence>
<dbReference type="STRING" id="1193682.BJP25_30160"/>
<dbReference type="Proteomes" id="UP000186040">
    <property type="component" value="Unassembled WGS sequence"/>
</dbReference>
<feature type="region of interest" description="Disordered" evidence="1">
    <location>
        <begin position="69"/>
        <end position="178"/>
    </location>
</feature>
<evidence type="ECO:0000313" key="2">
    <source>
        <dbReference type="EMBL" id="OLR90832.1"/>
    </source>
</evidence>
<name>A0A1Q9LFL8_9PSEU</name>
<comment type="caution">
    <text evidence="2">The sequence shown here is derived from an EMBL/GenBank/DDBJ whole genome shotgun (WGS) entry which is preliminary data.</text>
</comment>
<reference evidence="2 3" key="1">
    <citation type="submission" date="2016-10" db="EMBL/GenBank/DDBJ databases">
        <title>The Draft Genome Sequence of Actinokineospora bangkokensis 44EHWT reveals the biosynthetic pathway of antifungal compounds Thailandins with unusual extender unit butylmalonyl-CoA.</title>
        <authorList>
            <person name="Greule A."/>
            <person name="Intra B."/>
            <person name="Flemming S."/>
            <person name="Rommel M.G."/>
            <person name="Panbangred W."/>
            <person name="Bechthold A."/>
        </authorList>
    </citation>
    <scope>NUCLEOTIDE SEQUENCE [LARGE SCALE GENOMIC DNA]</scope>
    <source>
        <strain evidence="2 3">44EHW</strain>
    </source>
</reference>
<dbReference type="RefSeq" id="WP_075977502.1">
    <property type="nucleotide sequence ID" value="NZ_MKQR01000026.1"/>
</dbReference>
<dbReference type="InterPro" id="IPR028974">
    <property type="entry name" value="TSP_type-3_rpt"/>
</dbReference>
<feature type="region of interest" description="Disordered" evidence="1">
    <location>
        <begin position="1"/>
        <end position="33"/>
    </location>
</feature>
<dbReference type="SUPFAM" id="SSF103647">
    <property type="entry name" value="TSP type-3 repeat"/>
    <property type="match status" value="1"/>
</dbReference>
<dbReference type="GO" id="GO:0005509">
    <property type="term" value="F:calcium ion binding"/>
    <property type="evidence" value="ECO:0007669"/>
    <property type="project" value="InterPro"/>
</dbReference>
<gene>
    <name evidence="2" type="ORF">BJP25_30160</name>
</gene>
<feature type="compositionally biased region" description="Acidic residues" evidence="1">
    <location>
        <begin position="115"/>
        <end position="132"/>
    </location>
</feature>
<protein>
    <submittedName>
        <fullName evidence="2">Uncharacterized protein</fullName>
    </submittedName>
</protein>
<accession>A0A1Q9LFL8</accession>
<organism evidence="2 3">
    <name type="scientific">Actinokineospora bangkokensis</name>
    <dbReference type="NCBI Taxonomy" id="1193682"/>
    <lineage>
        <taxon>Bacteria</taxon>
        <taxon>Bacillati</taxon>
        <taxon>Actinomycetota</taxon>
        <taxon>Actinomycetes</taxon>
        <taxon>Pseudonocardiales</taxon>
        <taxon>Pseudonocardiaceae</taxon>
        <taxon>Actinokineospora</taxon>
    </lineage>
</organism>